<reference evidence="2 3" key="1">
    <citation type="submission" date="2023-08" db="EMBL/GenBank/DDBJ databases">
        <title>Black Yeasts Isolated from many extreme environments.</title>
        <authorList>
            <person name="Coleine C."/>
            <person name="Stajich J.E."/>
            <person name="Selbmann L."/>
        </authorList>
    </citation>
    <scope>NUCLEOTIDE SEQUENCE [LARGE SCALE GENOMIC DNA]</scope>
    <source>
        <strain evidence="2 3">CCFEE 5935</strain>
    </source>
</reference>
<protein>
    <submittedName>
        <fullName evidence="2">Uncharacterized protein</fullName>
    </submittedName>
</protein>
<sequence>MAREKRDSGPHGHSSRETKVGVHPAPHTEPCSTPHRVVTFCEPHPDDIIFSHARHLLVVHNKQSFDHFTDPLKVEALVNLPTATLWRESAIEALALTFDKSVIPVPFKLVRNRVSASFTLKCDVKGGWRSFQEWLRELKSPPSRHLSGKKAIRIQQQWSKKNGQPFRVMDLPAEVRMLIFEQAVGVEHFPIMELLHPRSGSSYYGEGAQNSTDDEPRVGTRLRRIDPPNVNLISSCKQILQEIGPFMRHGTTKVFQTLTDLERYTLHNRFPEFGGVQTLRHITIDLTNYDLAEYLAYVDDDTRTMQKAVNLDMAPLLGRLPNLKSVCIHFRSAVSPPYQESSDPLSP</sequence>
<feature type="region of interest" description="Disordered" evidence="1">
    <location>
        <begin position="203"/>
        <end position="222"/>
    </location>
</feature>
<comment type="caution">
    <text evidence="2">The sequence shown here is derived from an EMBL/GenBank/DDBJ whole genome shotgun (WGS) entry which is preliminary data.</text>
</comment>
<dbReference type="Proteomes" id="UP001337655">
    <property type="component" value="Unassembled WGS sequence"/>
</dbReference>
<evidence type="ECO:0000313" key="3">
    <source>
        <dbReference type="Proteomes" id="UP001337655"/>
    </source>
</evidence>
<keyword evidence="3" id="KW-1185">Reference proteome</keyword>
<feature type="compositionally biased region" description="Basic and acidic residues" evidence="1">
    <location>
        <begin position="1"/>
        <end position="20"/>
    </location>
</feature>
<dbReference type="AlphaFoldDB" id="A0AAV9P1J1"/>
<dbReference type="PANTHER" id="PTHR38790:SF9">
    <property type="entry name" value="F-BOX DOMAIN-CONTAINING PROTEIN"/>
    <property type="match status" value="1"/>
</dbReference>
<gene>
    <name evidence="2" type="ORF">LTR77_008018</name>
</gene>
<organism evidence="2 3">
    <name type="scientific">Saxophila tyrrhenica</name>
    <dbReference type="NCBI Taxonomy" id="1690608"/>
    <lineage>
        <taxon>Eukaryota</taxon>
        <taxon>Fungi</taxon>
        <taxon>Dikarya</taxon>
        <taxon>Ascomycota</taxon>
        <taxon>Pezizomycotina</taxon>
        <taxon>Dothideomycetes</taxon>
        <taxon>Dothideomycetidae</taxon>
        <taxon>Mycosphaerellales</taxon>
        <taxon>Extremaceae</taxon>
        <taxon>Saxophila</taxon>
    </lineage>
</organism>
<dbReference type="GeneID" id="89929352"/>
<dbReference type="PANTHER" id="PTHR38790">
    <property type="entry name" value="2EXR DOMAIN-CONTAINING PROTEIN-RELATED"/>
    <property type="match status" value="1"/>
</dbReference>
<accession>A0AAV9P1J1</accession>
<feature type="region of interest" description="Disordered" evidence="1">
    <location>
        <begin position="1"/>
        <end position="33"/>
    </location>
</feature>
<dbReference type="EMBL" id="JAVRRT010000013">
    <property type="protein sequence ID" value="KAK5166475.1"/>
    <property type="molecule type" value="Genomic_DNA"/>
</dbReference>
<evidence type="ECO:0000313" key="2">
    <source>
        <dbReference type="EMBL" id="KAK5166475.1"/>
    </source>
</evidence>
<proteinExistence type="predicted"/>
<evidence type="ECO:0000256" key="1">
    <source>
        <dbReference type="SAM" id="MobiDB-lite"/>
    </source>
</evidence>
<dbReference type="RefSeq" id="XP_064656357.1">
    <property type="nucleotide sequence ID" value="XM_064805252.1"/>
</dbReference>
<name>A0AAV9P1J1_9PEZI</name>